<keyword evidence="1" id="KW-1133">Transmembrane helix</keyword>
<keyword evidence="1" id="KW-0472">Membrane</keyword>
<proteinExistence type="predicted"/>
<evidence type="ECO:0000259" key="2">
    <source>
        <dbReference type="Pfam" id="PF20413"/>
    </source>
</evidence>
<dbReference type="Proteomes" id="UP000031036">
    <property type="component" value="Unassembled WGS sequence"/>
</dbReference>
<dbReference type="Pfam" id="PF20413">
    <property type="entry name" value="BLTP1_N"/>
    <property type="match status" value="2"/>
</dbReference>
<sequence>MNGSTVLVWMDSAPFWQTNGSLTFPGDINLRWEDYKEIVQPDKASFWLMLGSLVLFIVWIVFLTFYLSRILGPIVGFFLTRVARLKGYNGYVSLGSFSISLMAGKMMFRDLQWSTCDYSFRCNDGWIIFSYWKFVSAKPIPNPSDTSRLHLSLNGLQIHVYNRLSNYRSVAKWFGLERLFGSLKEDSSSSATRKLTRKEEEEWDSYYDSLWSLFGYIKLDIASGTVIAGNAMLPSAFVLIFENCVSKIVLKEFPGGIDRALVSVVGDAENVRISLVKCAEFETKGPAYFIGRRDPPPRTMGDGFAVLQTAHLKFYYNQSILGIVKEEVQSLSVDQPVWESVWRLGKNTVVSYGPWADAQRVLLYNYFFPPEQRTVDVTVLPKEGERRILLAHDTRISLLNDAGIDLWFMRGDELNALHLRVKQGSSLDFKIPWIVLENGYQSTLRCCLLCVESSTSLSYRKFFQCETLRVTLDAHYSRIFNAHQLWKYSVEINKISTWVVWDHKRFFTDLINEWTSDSISDLYSFVPYTWDFTVRITDSAELILPLNDKNWIDTSSSASAENCLAAVVGKEITAEFSFPFVDFCPEKVALKYVIEVRDCLALRVWLPAQSPLAPLLHSLMKNAHFTCSKPAATALPTISSRSHGWEEIWRCERISLMFDYTYHVSYADPPSDLPYHVIASSVAKSPPHPIALVPDDLLIEVEIGESEILLTGILIKLIIDMKNNYFGLYDQLTDVVAANGASHLFGDILYEVEYYRPLALRLCLSLLSSKAHCLVHSAYTDFSFPDKCPVLYLDQLVMEIVKGPLETVVQVNVGTAAAYFEPSQSLTSDSDGVIALETLSFRGHALFSEIDVPWDACSVEYAWLTEIIIGVISGKLHPVQLVVLAQFIESLLLLSMCPDEDLQLPEKYELCHHMNDIRTCPRSALNLIDSKGRIQNCESEENLKYKMVRVSVDSCNMVLVEEKCAMQLSASPVRISHCNCHEGSFCSGLLLKFPSIRVRQFASKSDNEWIECAALCVDRVDFDVRIPYVPNEVHLIQEKRSFLLKHDKVTSRLHFLWSDQNICSCYGGSRFFGSTDITGKALMIDLESALAAEHFDHDPTKQPGIGQSIVYEGKRALSVVQSPMVRKSAFLEPQSSFEVEQATAKKTSSEESFHSALSTSLVNLSHHMVCPILSSSVLLNSYNTFLSRCTLETEGICLYGTETDESLQHCAQRGKLSFVRKSNGVNEMRLVREESKHRSMAPPSLNSSSEKVVLSTPSSESVASIFGADYLALYVRGTLATNIRLFVSPLALEVTQRLGQHAAFALCCIHPAFVVQHLYTVCVFRHHSQPLTVQPQTQKSVGPSVHVNVLLPVVDVALFQCGLIEKTIQSTSLQDTLSHLVRSNIVLCTVQETVLVVSSQYNTADEARVRVECNNVHCHAQFLQVVESSKRDFWHNKSASLNYTSNWATISSDKQLLGYDMRIVAEFDVPDVSLSVNTSPPSSPQRTSGSANNVEMHLGTIQLEFGLCKPVDQTSSKEWPLFDVFAPSVTAWTYATHRLSESADIWLTKIDEWVDLAFAKTLSDALDCNSDQIFSTEKSCFADVKVHQRAAMSCPSCKLSLILVRYAAEADLDEFWAQINLPERAHLASSDVRKQALVVLLSHWQTIICSQIKLADAEVANKYVKEAIQKSGEIKIDIELSAAKNGEPRQHKVATMGSARSVTESRQMDLYHWISARHREHKEAISRSKARKTLDDFGHVNPMEIVLSVFFWTVYEERKLEPSRLDRLPLPQTNAVWSINWKEIRVDVLEPRMISSSSVSYLSMARHHLLHLESILMKGHFHSHIHMDDLKVRPIRASYDIFYSATSQNVRVVFALASVCLFNDLSRVLRSTVNTFAYIKSNQTSSHESVAAQKPSSEIVLTSDSNLDTQTSWIARVLDKLRDYRRSRAGMPQVSRGCVQVKAEGHFSLKVVMLEMALTHLFVSTTFKKIQLSHRNQRDKARVDKQVLDELNASVQRANLILSEFVIGSDAKHIVNFSVKASTFNLKREQEMDGCLHSHLNLCVGDVEGDMPIHAQNLHEVVLRNAPQLNEQMTRLEYSEPSPVGEYSPHLQCRQAVAVIHFDIHVSSIELTAQLLPSLKAMYRLEEAQSSGKT</sequence>
<keyword evidence="1" id="KW-0812">Transmembrane</keyword>
<dbReference type="EMBL" id="JPKZ01003130">
    <property type="protein sequence ID" value="KHN73238.1"/>
    <property type="molecule type" value="Genomic_DNA"/>
</dbReference>
<dbReference type="PANTHER" id="PTHR31640">
    <property type="entry name" value="TRANSMEMBRANE PROTEIN KIAA1109"/>
    <property type="match status" value="1"/>
</dbReference>
<dbReference type="GO" id="GO:0098793">
    <property type="term" value="C:presynapse"/>
    <property type="evidence" value="ECO:0007669"/>
    <property type="project" value="GOC"/>
</dbReference>
<dbReference type="InterPro" id="IPR047104">
    <property type="entry name" value="BLTP1_N"/>
</dbReference>
<dbReference type="InterPro" id="IPR033616">
    <property type="entry name" value="BLTP1"/>
</dbReference>
<feature type="domain" description="Bridge-like lipid transfer protein family member 1 N-terminal" evidence="2">
    <location>
        <begin position="44"/>
        <end position="667"/>
    </location>
</feature>
<reference evidence="3 4" key="1">
    <citation type="submission" date="2014-11" db="EMBL/GenBank/DDBJ databases">
        <title>Genetic blueprint of the zoonotic pathogen Toxocara canis.</title>
        <authorList>
            <person name="Zhu X.-Q."/>
            <person name="Korhonen P.K."/>
            <person name="Cai H."/>
            <person name="Young N.D."/>
            <person name="Nejsum P."/>
            <person name="von Samson-Himmelstjerna G."/>
            <person name="Boag P.R."/>
            <person name="Tan P."/>
            <person name="Li Q."/>
            <person name="Min J."/>
            <person name="Yang Y."/>
            <person name="Wang X."/>
            <person name="Fang X."/>
            <person name="Hall R.S."/>
            <person name="Hofmann A."/>
            <person name="Sternberg P.W."/>
            <person name="Jex A.R."/>
            <person name="Gasser R.B."/>
        </authorList>
    </citation>
    <scope>NUCLEOTIDE SEQUENCE [LARGE SCALE GENOMIC DNA]</scope>
    <source>
        <strain evidence="3">PN_DK_2014</strain>
    </source>
</reference>
<dbReference type="OrthoDB" id="10051416at2759"/>
<feature type="domain" description="Bridge-like lipid transfer protein family member 1 N-terminal" evidence="2">
    <location>
        <begin position="785"/>
        <end position="1059"/>
    </location>
</feature>
<keyword evidence="4" id="KW-1185">Reference proteome</keyword>
<evidence type="ECO:0000256" key="1">
    <source>
        <dbReference type="SAM" id="Phobius"/>
    </source>
</evidence>
<dbReference type="GO" id="GO:0048488">
    <property type="term" value="P:synaptic vesicle endocytosis"/>
    <property type="evidence" value="ECO:0007669"/>
    <property type="project" value="TreeGrafter"/>
</dbReference>
<comment type="caution">
    <text evidence="3">The sequence shown here is derived from an EMBL/GenBank/DDBJ whole genome shotgun (WGS) entry which is preliminary data.</text>
</comment>
<dbReference type="PANTHER" id="PTHR31640:SF1">
    <property type="entry name" value="BRIDGE-LIKE LIPID TRANSFER PROTEIN FAMILY MEMBER 1"/>
    <property type="match status" value="1"/>
</dbReference>
<gene>
    <name evidence="3" type="ORF">Tcan_11978</name>
</gene>
<feature type="transmembrane region" description="Helical" evidence="1">
    <location>
        <begin position="88"/>
        <end position="108"/>
    </location>
</feature>
<evidence type="ECO:0000313" key="3">
    <source>
        <dbReference type="EMBL" id="KHN73238.1"/>
    </source>
</evidence>
<feature type="transmembrane region" description="Helical" evidence="1">
    <location>
        <begin position="46"/>
        <end position="67"/>
    </location>
</feature>
<name>A0A0B2UV42_TOXCA</name>
<protein>
    <recommendedName>
        <fullName evidence="2">Bridge-like lipid transfer protein family member 1 N-terminal domain-containing protein</fullName>
    </recommendedName>
</protein>
<accession>A0A0B2UV42</accession>
<organism evidence="3 4">
    <name type="scientific">Toxocara canis</name>
    <name type="common">Canine roundworm</name>
    <dbReference type="NCBI Taxonomy" id="6265"/>
    <lineage>
        <taxon>Eukaryota</taxon>
        <taxon>Metazoa</taxon>
        <taxon>Ecdysozoa</taxon>
        <taxon>Nematoda</taxon>
        <taxon>Chromadorea</taxon>
        <taxon>Rhabditida</taxon>
        <taxon>Spirurina</taxon>
        <taxon>Ascaridomorpha</taxon>
        <taxon>Ascaridoidea</taxon>
        <taxon>Toxocaridae</taxon>
        <taxon>Toxocara</taxon>
    </lineage>
</organism>
<evidence type="ECO:0000313" key="4">
    <source>
        <dbReference type="Proteomes" id="UP000031036"/>
    </source>
</evidence>